<dbReference type="RefSeq" id="WP_066319932.1">
    <property type="nucleotide sequence ID" value="NZ_LQRT01000060.1"/>
</dbReference>
<gene>
    <name evidence="2" type="ORF">AWE51_18735</name>
</gene>
<dbReference type="SUPFAM" id="SSF50331">
    <property type="entry name" value="MOP-like"/>
    <property type="match status" value="1"/>
</dbReference>
<feature type="domain" description="Transport-associated OB type 1" evidence="1">
    <location>
        <begin position="71"/>
        <end position="129"/>
    </location>
</feature>
<comment type="caution">
    <text evidence="2">The sequence shown here is derived from an EMBL/GenBank/DDBJ whole genome shotgun (WGS) entry which is preliminary data.</text>
</comment>
<dbReference type="Gene3D" id="2.40.50.100">
    <property type="match status" value="2"/>
</dbReference>
<evidence type="ECO:0000259" key="1">
    <source>
        <dbReference type="Pfam" id="PF03459"/>
    </source>
</evidence>
<protein>
    <submittedName>
        <fullName evidence="2">Tobe domain protein</fullName>
    </submittedName>
</protein>
<evidence type="ECO:0000313" key="2">
    <source>
        <dbReference type="EMBL" id="KZS38083.1"/>
    </source>
</evidence>
<evidence type="ECO:0000313" key="3">
    <source>
        <dbReference type="Proteomes" id="UP000076715"/>
    </source>
</evidence>
<dbReference type="InterPro" id="IPR008995">
    <property type="entry name" value="Mo/tungstate-bd_C_term_dom"/>
</dbReference>
<name>A0A162WGJ4_9FLAO</name>
<dbReference type="EMBL" id="LQRT01000060">
    <property type="protein sequence ID" value="KZS38083.1"/>
    <property type="molecule type" value="Genomic_DNA"/>
</dbReference>
<dbReference type="AlphaFoldDB" id="A0A162WGJ4"/>
<organism evidence="2 3">
    <name type="scientific">Aquimarina aggregata</name>
    <dbReference type="NCBI Taxonomy" id="1642818"/>
    <lineage>
        <taxon>Bacteria</taxon>
        <taxon>Pseudomonadati</taxon>
        <taxon>Bacteroidota</taxon>
        <taxon>Flavobacteriia</taxon>
        <taxon>Flavobacteriales</taxon>
        <taxon>Flavobacteriaceae</taxon>
        <taxon>Aquimarina</taxon>
    </lineage>
</organism>
<dbReference type="Proteomes" id="UP000076715">
    <property type="component" value="Unassembled WGS sequence"/>
</dbReference>
<dbReference type="InterPro" id="IPR005116">
    <property type="entry name" value="Transp-assoc_OB_typ1"/>
</dbReference>
<keyword evidence="3" id="KW-1185">Reference proteome</keyword>
<sequence>MNTLTGQISTIEVNGSLALITTRVNDVFFTAIIVETPETASYLKLGATIKVLFKETEVIIATQTPEYLSLQNKVIGQVTQVDKGVLLSKLVINTSVGDIVSVITTKAVNQLGLTKGNHVTAMIKTNEILLSE</sequence>
<reference evidence="2 3" key="1">
    <citation type="submission" date="2016-01" db="EMBL/GenBank/DDBJ databases">
        <title>The draft genome sequence of Aquimarina sp. RZW4-3-2.</title>
        <authorList>
            <person name="Wang Y."/>
        </authorList>
    </citation>
    <scope>NUCLEOTIDE SEQUENCE [LARGE SCALE GENOMIC DNA]</scope>
    <source>
        <strain evidence="2 3">RZW4-3-2</strain>
    </source>
</reference>
<dbReference type="STRING" id="1642818.AWE51_18735"/>
<proteinExistence type="predicted"/>
<dbReference type="OrthoDB" id="8719578at2"/>
<accession>A0A162WGJ4</accession>
<dbReference type="Pfam" id="PF03459">
    <property type="entry name" value="TOBE"/>
    <property type="match status" value="1"/>
</dbReference>